<evidence type="ECO:0000313" key="2">
    <source>
        <dbReference type="EMBL" id="KIJ98703.1"/>
    </source>
</evidence>
<protein>
    <submittedName>
        <fullName evidence="2">Uncharacterized protein</fullName>
    </submittedName>
</protein>
<dbReference type="HOGENOM" id="CLU_033651_2_1_1"/>
<accession>A0A0C9XB41</accession>
<reference evidence="3" key="2">
    <citation type="submission" date="2015-01" db="EMBL/GenBank/DDBJ databases">
        <title>Evolutionary Origins and Diversification of the Mycorrhizal Mutualists.</title>
        <authorList>
            <consortium name="DOE Joint Genome Institute"/>
            <consortium name="Mycorrhizal Genomics Consortium"/>
            <person name="Kohler A."/>
            <person name="Kuo A."/>
            <person name="Nagy L.G."/>
            <person name="Floudas D."/>
            <person name="Copeland A."/>
            <person name="Barry K.W."/>
            <person name="Cichocki N."/>
            <person name="Veneault-Fourrey C."/>
            <person name="LaButti K."/>
            <person name="Lindquist E.A."/>
            <person name="Lipzen A."/>
            <person name="Lundell T."/>
            <person name="Morin E."/>
            <person name="Murat C."/>
            <person name="Riley R."/>
            <person name="Ohm R."/>
            <person name="Sun H."/>
            <person name="Tunlid A."/>
            <person name="Henrissat B."/>
            <person name="Grigoriev I.V."/>
            <person name="Hibbett D.S."/>
            <person name="Martin F."/>
        </authorList>
    </citation>
    <scope>NUCLEOTIDE SEQUENCE [LARGE SCALE GENOMIC DNA]</scope>
    <source>
        <strain evidence="3">LaAM-08-1</strain>
    </source>
</reference>
<name>A0A0C9XB41_9AGAR</name>
<dbReference type="AlphaFoldDB" id="A0A0C9XB41"/>
<dbReference type="Proteomes" id="UP000054477">
    <property type="component" value="Unassembled WGS sequence"/>
</dbReference>
<gene>
    <name evidence="2" type="ORF">K443DRAFT_8968</name>
</gene>
<sequence>MSSASSTLHSGPGRDSSDGRGEPVTLDANGPRYVYYRLYTKYGSITSNNPIYANDPYISRTLPKLITPPLTASSVKKHLCKIEGLSGAINTTLFESLSSQTAVEETSRLPLRGSTGPGLFENDPIVVVVGEQDVEKRSMTIVSLKDLPEAGQVNPRYVYYRLYDEEGAMASKTSFDSEDFSLGRISMLSVAPPQTVALLKFRVMKAEDLIGHNIQLFKDIDGEVPMNDNEPISHPEAYNYPGYVADEPITIICRTQEKPSHSSKRSPSSKPSSSSELNSSPRPSPSGIPNADQSIKELWWAELIILKAIDLSSMVSEGRDKRYWLSFKKDEIMYTDGFEEEFLLHGEFCGGYKAINVDGKRGLVLKRHVDFC</sequence>
<keyword evidence="3" id="KW-1185">Reference proteome</keyword>
<feature type="compositionally biased region" description="Low complexity" evidence="1">
    <location>
        <begin position="265"/>
        <end position="281"/>
    </location>
</feature>
<reference evidence="2 3" key="1">
    <citation type="submission" date="2014-04" db="EMBL/GenBank/DDBJ databases">
        <authorList>
            <consortium name="DOE Joint Genome Institute"/>
            <person name="Kuo A."/>
            <person name="Kohler A."/>
            <person name="Nagy L.G."/>
            <person name="Floudas D."/>
            <person name="Copeland A."/>
            <person name="Barry K.W."/>
            <person name="Cichocki N."/>
            <person name="Veneault-Fourrey C."/>
            <person name="LaButti K."/>
            <person name="Lindquist E.A."/>
            <person name="Lipzen A."/>
            <person name="Lundell T."/>
            <person name="Morin E."/>
            <person name="Murat C."/>
            <person name="Sun H."/>
            <person name="Tunlid A."/>
            <person name="Henrissat B."/>
            <person name="Grigoriev I.V."/>
            <person name="Hibbett D.S."/>
            <person name="Martin F."/>
            <person name="Nordberg H.P."/>
            <person name="Cantor M.N."/>
            <person name="Hua S.X."/>
        </authorList>
    </citation>
    <scope>NUCLEOTIDE SEQUENCE [LARGE SCALE GENOMIC DNA]</scope>
    <source>
        <strain evidence="2 3">LaAM-08-1</strain>
    </source>
</reference>
<feature type="region of interest" description="Disordered" evidence="1">
    <location>
        <begin position="1"/>
        <end position="26"/>
    </location>
</feature>
<feature type="region of interest" description="Disordered" evidence="1">
    <location>
        <begin position="256"/>
        <end position="289"/>
    </location>
</feature>
<evidence type="ECO:0000256" key="1">
    <source>
        <dbReference type="SAM" id="MobiDB-lite"/>
    </source>
</evidence>
<evidence type="ECO:0000313" key="3">
    <source>
        <dbReference type="Proteomes" id="UP000054477"/>
    </source>
</evidence>
<proteinExistence type="predicted"/>
<dbReference type="EMBL" id="KN838663">
    <property type="protein sequence ID" value="KIJ98703.1"/>
    <property type="molecule type" value="Genomic_DNA"/>
</dbReference>
<organism evidence="2 3">
    <name type="scientific">Laccaria amethystina LaAM-08-1</name>
    <dbReference type="NCBI Taxonomy" id="1095629"/>
    <lineage>
        <taxon>Eukaryota</taxon>
        <taxon>Fungi</taxon>
        <taxon>Dikarya</taxon>
        <taxon>Basidiomycota</taxon>
        <taxon>Agaricomycotina</taxon>
        <taxon>Agaricomycetes</taxon>
        <taxon>Agaricomycetidae</taxon>
        <taxon>Agaricales</taxon>
        <taxon>Agaricineae</taxon>
        <taxon>Hydnangiaceae</taxon>
        <taxon>Laccaria</taxon>
    </lineage>
</organism>